<dbReference type="PANTHER" id="PTHR33874:SF4">
    <property type="entry name" value="EXPRESSED PROTEIN"/>
    <property type="match status" value="1"/>
</dbReference>
<organism evidence="3 4">
    <name type="scientific">Heracleum sosnowskyi</name>
    <dbReference type="NCBI Taxonomy" id="360622"/>
    <lineage>
        <taxon>Eukaryota</taxon>
        <taxon>Viridiplantae</taxon>
        <taxon>Streptophyta</taxon>
        <taxon>Embryophyta</taxon>
        <taxon>Tracheophyta</taxon>
        <taxon>Spermatophyta</taxon>
        <taxon>Magnoliopsida</taxon>
        <taxon>eudicotyledons</taxon>
        <taxon>Gunneridae</taxon>
        <taxon>Pentapetalae</taxon>
        <taxon>asterids</taxon>
        <taxon>campanulids</taxon>
        <taxon>Apiales</taxon>
        <taxon>Apiaceae</taxon>
        <taxon>Apioideae</taxon>
        <taxon>apioid superclade</taxon>
        <taxon>Tordylieae</taxon>
        <taxon>Tordyliinae</taxon>
        <taxon>Heracleum</taxon>
    </lineage>
</organism>
<keyword evidence="1" id="KW-0175">Coiled coil</keyword>
<dbReference type="AlphaFoldDB" id="A0AAD8MDA3"/>
<keyword evidence="4" id="KW-1185">Reference proteome</keyword>
<dbReference type="PANTHER" id="PTHR33874">
    <property type="entry name" value="RING FINGER PROTEIN"/>
    <property type="match status" value="1"/>
</dbReference>
<gene>
    <name evidence="3" type="ORF">POM88_035453</name>
</gene>
<evidence type="ECO:0000256" key="2">
    <source>
        <dbReference type="SAM" id="Phobius"/>
    </source>
</evidence>
<evidence type="ECO:0000313" key="4">
    <source>
        <dbReference type="Proteomes" id="UP001237642"/>
    </source>
</evidence>
<protein>
    <submittedName>
        <fullName evidence="3">GPI-anchored protein like</fullName>
    </submittedName>
</protein>
<evidence type="ECO:0000313" key="3">
    <source>
        <dbReference type="EMBL" id="KAK1369361.1"/>
    </source>
</evidence>
<sequence>MNRGTIEMAKTVMEVAEVAFTALECCHMQHQLHQDDHPLPSMSSEEEMKLLQSENRRLKNLLQQNLELLPHLYECPPDCPPDLHARLMASLDSEKFMNQLKFLAEQSDHESGCKFPFKEASGIDLETAESLINLNSVEPSWWVWVNDEMIPSTVEERSIIDNENYVVVSEESVVDGVANFMAKCVLSNPNAQKLTPEELQKTLTKALCGNGMSKVETMLDIWHAGAMFYALSTWGLALIGLYNTPAVVRVAAMGAHKSSKLILKAF</sequence>
<reference evidence="3" key="2">
    <citation type="submission" date="2023-05" db="EMBL/GenBank/DDBJ databases">
        <authorList>
            <person name="Schelkunov M.I."/>
        </authorList>
    </citation>
    <scope>NUCLEOTIDE SEQUENCE</scope>
    <source>
        <strain evidence="3">Hsosn_3</strain>
        <tissue evidence="3">Leaf</tissue>
    </source>
</reference>
<dbReference type="EMBL" id="JAUIZM010000008">
    <property type="protein sequence ID" value="KAK1369361.1"/>
    <property type="molecule type" value="Genomic_DNA"/>
</dbReference>
<keyword evidence="2" id="KW-1133">Transmembrane helix</keyword>
<accession>A0AAD8MDA3</accession>
<feature type="transmembrane region" description="Helical" evidence="2">
    <location>
        <begin position="221"/>
        <end position="242"/>
    </location>
</feature>
<proteinExistence type="predicted"/>
<comment type="caution">
    <text evidence="3">The sequence shown here is derived from an EMBL/GenBank/DDBJ whole genome shotgun (WGS) entry which is preliminary data.</text>
</comment>
<keyword evidence="2" id="KW-0812">Transmembrane</keyword>
<name>A0AAD8MDA3_9APIA</name>
<dbReference type="Proteomes" id="UP001237642">
    <property type="component" value="Unassembled WGS sequence"/>
</dbReference>
<feature type="coiled-coil region" evidence="1">
    <location>
        <begin position="41"/>
        <end position="68"/>
    </location>
</feature>
<reference evidence="3" key="1">
    <citation type="submission" date="2023-02" db="EMBL/GenBank/DDBJ databases">
        <title>Genome of toxic invasive species Heracleum sosnowskyi carries increased number of genes despite the absence of recent whole-genome duplications.</title>
        <authorList>
            <person name="Schelkunov M."/>
            <person name="Shtratnikova V."/>
            <person name="Makarenko M."/>
            <person name="Klepikova A."/>
            <person name="Omelchenko D."/>
            <person name="Novikova G."/>
            <person name="Obukhova E."/>
            <person name="Bogdanov V."/>
            <person name="Penin A."/>
            <person name="Logacheva M."/>
        </authorList>
    </citation>
    <scope>NUCLEOTIDE SEQUENCE</scope>
    <source>
        <strain evidence="3">Hsosn_3</strain>
        <tissue evidence="3">Leaf</tissue>
    </source>
</reference>
<keyword evidence="2" id="KW-0472">Membrane</keyword>
<evidence type="ECO:0000256" key="1">
    <source>
        <dbReference type="SAM" id="Coils"/>
    </source>
</evidence>